<protein>
    <submittedName>
        <fullName evidence="2">Uncharacterized protein</fullName>
    </submittedName>
</protein>
<sequence>MVTIDDHAVKDPTEEDFKDRSGGEDIVGPLEVALMEHEQPIMEHEHESIGNPLEGAPLKHVIGGEDIMGEPAPSTGVTSSPLMLRKTNQSLEEHFHGLHVLMETRFNQVENMLREQSRIAKYVDQLDKKVKKLIDVLTKSVSDVNYCLNLLHGDMETMLIHTQDLVEKIDQSRKVVANSWSGWMHYLGSTKSDWGKGKCGRNGSTHGSQTSLTSMLTLSLLPLYLIN</sequence>
<accession>A0AAP0I2B2</accession>
<evidence type="ECO:0000256" key="1">
    <source>
        <dbReference type="SAM" id="MobiDB-lite"/>
    </source>
</evidence>
<dbReference type="EMBL" id="JBBNAF010000010">
    <property type="protein sequence ID" value="KAK9107517.1"/>
    <property type="molecule type" value="Genomic_DNA"/>
</dbReference>
<keyword evidence="3" id="KW-1185">Reference proteome</keyword>
<evidence type="ECO:0000313" key="3">
    <source>
        <dbReference type="Proteomes" id="UP001420932"/>
    </source>
</evidence>
<feature type="compositionally biased region" description="Basic and acidic residues" evidence="1">
    <location>
        <begin position="1"/>
        <end position="23"/>
    </location>
</feature>
<dbReference type="Proteomes" id="UP001420932">
    <property type="component" value="Unassembled WGS sequence"/>
</dbReference>
<name>A0AAP0I2B2_9MAGN</name>
<gene>
    <name evidence="2" type="ORF">Syun_023528</name>
</gene>
<organism evidence="2 3">
    <name type="scientific">Stephania yunnanensis</name>
    <dbReference type="NCBI Taxonomy" id="152371"/>
    <lineage>
        <taxon>Eukaryota</taxon>
        <taxon>Viridiplantae</taxon>
        <taxon>Streptophyta</taxon>
        <taxon>Embryophyta</taxon>
        <taxon>Tracheophyta</taxon>
        <taxon>Spermatophyta</taxon>
        <taxon>Magnoliopsida</taxon>
        <taxon>Ranunculales</taxon>
        <taxon>Menispermaceae</taxon>
        <taxon>Menispermoideae</taxon>
        <taxon>Cissampelideae</taxon>
        <taxon>Stephania</taxon>
    </lineage>
</organism>
<comment type="caution">
    <text evidence="2">The sequence shown here is derived from an EMBL/GenBank/DDBJ whole genome shotgun (WGS) entry which is preliminary data.</text>
</comment>
<dbReference type="AlphaFoldDB" id="A0AAP0I2B2"/>
<proteinExistence type="predicted"/>
<evidence type="ECO:0000313" key="2">
    <source>
        <dbReference type="EMBL" id="KAK9107517.1"/>
    </source>
</evidence>
<feature type="region of interest" description="Disordered" evidence="1">
    <location>
        <begin position="1"/>
        <end position="25"/>
    </location>
</feature>
<reference evidence="2 3" key="1">
    <citation type="submission" date="2024-01" db="EMBL/GenBank/DDBJ databases">
        <title>Genome assemblies of Stephania.</title>
        <authorList>
            <person name="Yang L."/>
        </authorList>
    </citation>
    <scope>NUCLEOTIDE SEQUENCE [LARGE SCALE GENOMIC DNA]</scope>
    <source>
        <strain evidence="2">YNDBR</strain>
        <tissue evidence="2">Leaf</tissue>
    </source>
</reference>